<evidence type="ECO:0008006" key="3">
    <source>
        <dbReference type="Google" id="ProtNLM"/>
    </source>
</evidence>
<keyword evidence="2" id="KW-1185">Reference proteome</keyword>
<sequence>MPTLSSYPFTLLMNYISKNILVASLICGLFLIMAACQTESEAQKIINRAIDAHGGEQFQKAKISFDFRDKHYKIFKSPDAFEYVREFTDSLGFVRDVLINEGFERSIDGNPVSLEEKWIRAYSNSVNSVAYFAFLPYGLNDAAVQKTLLEETQLEGQKYHLVKVTFEEDGGGEDFDDEFLYWINQETNLIDYLAYSYHTDGGGVRFRKATKRHLLEGLTLQDYENYQPKEKETSLMDLESLFVAGELELLSEIELENVEVTFK</sequence>
<organism evidence="1 2">
    <name type="scientific">Mongoliibacter ruber</name>
    <dbReference type="NCBI Taxonomy" id="1750599"/>
    <lineage>
        <taxon>Bacteria</taxon>
        <taxon>Pseudomonadati</taxon>
        <taxon>Bacteroidota</taxon>
        <taxon>Cytophagia</taxon>
        <taxon>Cytophagales</taxon>
        <taxon>Cyclobacteriaceae</taxon>
        <taxon>Mongoliibacter</taxon>
    </lineage>
</organism>
<comment type="caution">
    <text evidence="1">The sequence shown here is derived from an EMBL/GenBank/DDBJ whole genome shotgun (WGS) entry which is preliminary data.</text>
</comment>
<dbReference type="AlphaFoldDB" id="A0A2T0WN27"/>
<dbReference type="Pfam" id="PF20113">
    <property type="entry name" value="DUF6503"/>
    <property type="match status" value="1"/>
</dbReference>
<dbReference type="InterPro" id="IPR045444">
    <property type="entry name" value="DUF6503"/>
</dbReference>
<protein>
    <recommendedName>
        <fullName evidence="3">Deoxyribose-phosphate aldolase</fullName>
    </recommendedName>
</protein>
<name>A0A2T0WN27_9BACT</name>
<proteinExistence type="predicted"/>
<reference evidence="1 2" key="1">
    <citation type="submission" date="2018-03" db="EMBL/GenBank/DDBJ databases">
        <title>Genomic Encyclopedia of Archaeal and Bacterial Type Strains, Phase II (KMG-II): from individual species to whole genera.</title>
        <authorList>
            <person name="Goeker M."/>
        </authorList>
    </citation>
    <scope>NUCLEOTIDE SEQUENCE [LARGE SCALE GENOMIC DNA]</scope>
    <source>
        <strain evidence="1 2">DSM 27929</strain>
    </source>
</reference>
<evidence type="ECO:0000313" key="1">
    <source>
        <dbReference type="EMBL" id="PRY88107.1"/>
    </source>
</evidence>
<dbReference type="Proteomes" id="UP000238157">
    <property type="component" value="Unassembled WGS sequence"/>
</dbReference>
<dbReference type="EMBL" id="PVTR01000005">
    <property type="protein sequence ID" value="PRY88107.1"/>
    <property type="molecule type" value="Genomic_DNA"/>
</dbReference>
<accession>A0A2T0WN27</accession>
<gene>
    <name evidence="1" type="ORF">CLW00_105228</name>
</gene>
<evidence type="ECO:0000313" key="2">
    <source>
        <dbReference type="Proteomes" id="UP000238157"/>
    </source>
</evidence>